<dbReference type="Proteomes" id="UP001303046">
    <property type="component" value="Unassembled WGS sequence"/>
</dbReference>
<reference evidence="1 2" key="1">
    <citation type="submission" date="2023-08" db="EMBL/GenBank/DDBJ databases">
        <title>A Necator americanus chromosomal reference genome.</title>
        <authorList>
            <person name="Ilik V."/>
            <person name="Petrzelkova K.J."/>
            <person name="Pardy F."/>
            <person name="Fuh T."/>
            <person name="Niatou-Singa F.S."/>
            <person name="Gouil Q."/>
            <person name="Baker L."/>
            <person name="Ritchie M.E."/>
            <person name="Jex A.R."/>
            <person name="Gazzola D."/>
            <person name="Li H."/>
            <person name="Toshio Fujiwara R."/>
            <person name="Zhan B."/>
            <person name="Aroian R.V."/>
            <person name="Pafco B."/>
            <person name="Schwarz E.M."/>
        </authorList>
    </citation>
    <scope>NUCLEOTIDE SEQUENCE [LARGE SCALE GENOMIC DNA]</scope>
    <source>
        <strain evidence="1 2">Aroian</strain>
        <tissue evidence="1">Whole animal</tissue>
    </source>
</reference>
<evidence type="ECO:0008006" key="3">
    <source>
        <dbReference type="Google" id="ProtNLM"/>
    </source>
</evidence>
<organism evidence="1 2">
    <name type="scientific">Necator americanus</name>
    <name type="common">Human hookworm</name>
    <dbReference type="NCBI Taxonomy" id="51031"/>
    <lineage>
        <taxon>Eukaryota</taxon>
        <taxon>Metazoa</taxon>
        <taxon>Ecdysozoa</taxon>
        <taxon>Nematoda</taxon>
        <taxon>Chromadorea</taxon>
        <taxon>Rhabditida</taxon>
        <taxon>Rhabditina</taxon>
        <taxon>Rhabditomorpha</taxon>
        <taxon>Strongyloidea</taxon>
        <taxon>Ancylostomatidae</taxon>
        <taxon>Bunostominae</taxon>
        <taxon>Necator</taxon>
    </lineage>
</organism>
<evidence type="ECO:0000313" key="1">
    <source>
        <dbReference type="EMBL" id="KAK6741449.1"/>
    </source>
</evidence>
<gene>
    <name evidence="1" type="primary">Necator_chrIII.g10122</name>
    <name evidence="1" type="ORF">RB195_009357</name>
</gene>
<dbReference type="PANTHER" id="PTHR23022">
    <property type="entry name" value="TRANSPOSABLE ELEMENT-RELATED"/>
    <property type="match status" value="1"/>
</dbReference>
<accession>A0ABR1CSZ9</accession>
<dbReference type="EMBL" id="JAVFWL010000003">
    <property type="protein sequence ID" value="KAK6741449.1"/>
    <property type="molecule type" value="Genomic_DNA"/>
</dbReference>
<proteinExistence type="predicted"/>
<dbReference type="InterPro" id="IPR052338">
    <property type="entry name" value="Transposase_5"/>
</dbReference>
<dbReference type="InterPro" id="IPR036397">
    <property type="entry name" value="RNaseH_sf"/>
</dbReference>
<dbReference type="Gene3D" id="3.30.420.10">
    <property type="entry name" value="Ribonuclease H-like superfamily/Ribonuclease H"/>
    <property type="match status" value="1"/>
</dbReference>
<comment type="caution">
    <text evidence="1">The sequence shown here is derived from an EMBL/GenBank/DDBJ whole genome shotgun (WGS) entry which is preliminary data.</text>
</comment>
<name>A0ABR1CSZ9_NECAM</name>
<protein>
    <recommendedName>
        <fullName evidence="3">Transposase</fullName>
    </recommendedName>
</protein>
<evidence type="ECO:0000313" key="2">
    <source>
        <dbReference type="Proteomes" id="UP001303046"/>
    </source>
</evidence>
<dbReference type="PANTHER" id="PTHR23022:SF134">
    <property type="entry name" value="TRANSPOSABLE ELEMENT TC1 TRANSPOSASE"/>
    <property type="match status" value="1"/>
</dbReference>
<keyword evidence="2" id="KW-1185">Reference proteome</keyword>
<sequence length="163" mass="19033">MEGVLQKKSLISKKNRAAPITSHACVKWAKEHISWTRQQWNKVLFSDESKFNVMGSDGTKYVRRPARKRFHPMYQLPTVNHGGGNILLWGCFSSHGVAPPRQFHGNLDRFGFEEILETTMRPFALQIIGRGFIFQQNNDPKRISSHIRDWFNRRRVKVLDWPS</sequence>